<sequence>MNIDKHLAASNDEAIALATALLAEGKYVAVVSKQISPFAMLVNEHGDQFTTIEIDPIELIPSLEALQNYDLSGHTLDAVIVVSSTQAA</sequence>
<protein>
    <submittedName>
        <fullName evidence="1">Uncharacterized protein</fullName>
    </submittedName>
</protein>
<dbReference type="EMBL" id="CP095043">
    <property type="protein sequence ID" value="UOQ59776.1"/>
    <property type="molecule type" value="Genomic_DNA"/>
</dbReference>
<accession>A0ABY4FU52</accession>
<dbReference type="RefSeq" id="WP_244684976.1">
    <property type="nucleotide sequence ID" value="NZ_CP095043.1"/>
</dbReference>
<gene>
    <name evidence="1" type="ORF">MUN76_12070</name>
</gene>
<name>A0ABY4FU52_9MICO</name>
<organism evidence="1 2">
    <name type="scientific">Leucobacter rhizosphaerae</name>
    <dbReference type="NCBI Taxonomy" id="2932245"/>
    <lineage>
        <taxon>Bacteria</taxon>
        <taxon>Bacillati</taxon>
        <taxon>Actinomycetota</taxon>
        <taxon>Actinomycetes</taxon>
        <taxon>Micrococcales</taxon>
        <taxon>Microbacteriaceae</taxon>
        <taxon>Leucobacter</taxon>
    </lineage>
</organism>
<reference evidence="1 2" key="1">
    <citation type="submission" date="2022-04" db="EMBL/GenBank/DDBJ databases">
        <title>Leucobacter sp. isolated from rhizosphere of onion.</title>
        <authorList>
            <person name="Won M."/>
            <person name="Lee C.-M."/>
            <person name="Woen H.-Y."/>
            <person name="Kwon S.-W."/>
        </authorList>
    </citation>
    <scope>NUCLEOTIDE SEQUENCE [LARGE SCALE GENOMIC DNA]</scope>
    <source>
        <strain evidence="1 2">H25R-14</strain>
    </source>
</reference>
<dbReference type="Proteomes" id="UP000831775">
    <property type="component" value="Chromosome"/>
</dbReference>
<keyword evidence="2" id="KW-1185">Reference proteome</keyword>
<proteinExistence type="predicted"/>
<evidence type="ECO:0000313" key="1">
    <source>
        <dbReference type="EMBL" id="UOQ59776.1"/>
    </source>
</evidence>
<evidence type="ECO:0000313" key="2">
    <source>
        <dbReference type="Proteomes" id="UP000831775"/>
    </source>
</evidence>